<dbReference type="EC" id="4.2.1.149" evidence="4"/>
<dbReference type="RefSeq" id="WP_370738878.1">
    <property type="nucleotide sequence ID" value="NZ_OMOI01000001.1"/>
</dbReference>
<dbReference type="PANTHER" id="PTHR11941">
    <property type="entry name" value="ENOYL-COA HYDRATASE-RELATED"/>
    <property type="match status" value="1"/>
</dbReference>
<dbReference type="PROSITE" id="PS00166">
    <property type="entry name" value="ENOYL_COA_HYDRATASE"/>
    <property type="match status" value="1"/>
</dbReference>
<dbReference type="PANTHER" id="PTHR11941:SF54">
    <property type="entry name" value="ENOYL-COA HYDRATASE, MITOCHONDRIAL"/>
    <property type="match status" value="1"/>
</dbReference>
<dbReference type="EMBL" id="OMOI01000001">
    <property type="protein sequence ID" value="SPF76121.1"/>
    <property type="molecule type" value="Genomic_DNA"/>
</dbReference>
<keyword evidence="2 4" id="KW-0456">Lyase</keyword>
<dbReference type="Pfam" id="PF00378">
    <property type="entry name" value="ECH_1"/>
    <property type="match status" value="1"/>
</dbReference>
<accession>A0A2R8AJA0</accession>
<evidence type="ECO:0000256" key="2">
    <source>
        <dbReference type="ARBA" id="ARBA00023239"/>
    </source>
</evidence>
<protein>
    <submittedName>
        <fullName evidence="4">Carnitinyl-CoA dehydratase</fullName>
        <ecNumber evidence="4">4.2.1.149</ecNumber>
    </submittedName>
</protein>
<dbReference type="InterPro" id="IPR001753">
    <property type="entry name" value="Enoyl-CoA_hydra/iso"/>
</dbReference>
<dbReference type="InterPro" id="IPR018376">
    <property type="entry name" value="Enoyl-CoA_hyd/isom_CS"/>
</dbReference>
<organism evidence="4 5">
    <name type="scientific">Aliiroseovarius pelagivivens</name>
    <dbReference type="NCBI Taxonomy" id="1639690"/>
    <lineage>
        <taxon>Bacteria</taxon>
        <taxon>Pseudomonadati</taxon>
        <taxon>Pseudomonadota</taxon>
        <taxon>Alphaproteobacteria</taxon>
        <taxon>Rhodobacterales</taxon>
        <taxon>Paracoccaceae</taxon>
        <taxon>Aliiroseovarius</taxon>
    </lineage>
</organism>
<dbReference type="GO" id="GO:0016829">
    <property type="term" value="F:lyase activity"/>
    <property type="evidence" value="ECO:0007669"/>
    <property type="project" value="UniProtKB-KW"/>
</dbReference>
<evidence type="ECO:0000313" key="5">
    <source>
        <dbReference type="Proteomes" id="UP000244911"/>
    </source>
</evidence>
<dbReference type="InterPro" id="IPR014748">
    <property type="entry name" value="Enoyl-CoA_hydra_C"/>
</dbReference>
<dbReference type="Proteomes" id="UP000244911">
    <property type="component" value="Unassembled WGS sequence"/>
</dbReference>
<dbReference type="CDD" id="cd06558">
    <property type="entry name" value="crotonase-like"/>
    <property type="match status" value="1"/>
</dbReference>
<dbReference type="GO" id="GO:0006635">
    <property type="term" value="P:fatty acid beta-oxidation"/>
    <property type="evidence" value="ECO:0007669"/>
    <property type="project" value="TreeGrafter"/>
</dbReference>
<sequence>MTDLTNLTEGPVRTARNGHVFEVTLDRPKANAIDLATSRIMGDVFTAFRDDPELRVALLTAEGDKFFCPGWDLKAAADGDAVDGDYGVGGFGGLQELRGLNKPVIAAVNGICCGGGLELALSADIILAADHASFALPEIRSGTVADAASIKLPKRIPYHIAMEMLLTGRWIEVEEAARWGMINHVYPASDLMAEARKLAELLASGPPLVYAAIKEVVREAEDMKFQDALNKITKSQFETVEKLYRSEDQLEGARAFAEKRDPVWKGK</sequence>
<dbReference type="FunFam" id="1.10.12.10:FF:000005">
    <property type="entry name" value="Carnitinyl-CoA dehydratase"/>
    <property type="match status" value="1"/>
</dbReference>
<dbReference type="Gene3D" id="1.10.12.10">
    <property type="entry name" value="Lyase 2-enoyl-coa Hydratase, Chain A, domain 2"/>
    <property type="match status" value="1"/>
</dbReference>
<keyword evidence="5" id="KW-1185">Reference proteome</keyword>
<dbReference type="InterPro" id="IPR029045">
    <property type="entry name" value="ClpP/crotonase-like_dom_sf"/>
</dbReference>
<reference evidence="4 5" key="1">
    <citation type="submission" date="2018-03" db="EMBL/GenBank/DDBJ databases">
        <authorList>
            <person name="Keele B.F."/>
        </authorList>
    </citation>
    <scope>NUCLEOTIDE SEQUENCE [LARGE SCALE GENOMIC DNA]</scope>
    <source>
        <strain evidence="4 5">CECT 8811</strain>
    </source>
</reference>
<name>A0A2R8AJA0_9RHOB</name>
<comment type="similarity">
    <text evidence="1 3">Belongs to the enoyl-CoA hydratase/isomerase family.</text>
</comment>
<dbReference type="Gene3D" id="3.90.226.10">
    <property type="entry name" value="2-enoyl-CoA Hydratase, Chain A, domain 1"/>
    <property type="match status" value="1"/>
</dbReference>
<evidence type="ECO:0000256" key="1">
    <source>
        <dbReference type="ARBA" id="ARBA00005254"/>
    </source>
</evidence>
<dbReference type="SUPFAM" id="SSF52096">
    <property type="entry name" value="ClpP/crotonase"/>
    <property type="match status" value="1"/>
</dbReference>
<gene>
    <name evidence="4" type="primary">caiD</name>
    <name evidence="4" type="ORF">ALP8811_01121</name>
</gene>
<proteinExistence type="inferred from homology"/>
<dbReference type="AlphaFoldDB" id="A0A2R8AJA0"/>
<dbReference type="FunFam" id="3.90.226.10:FF:000009">
    <property type="entry name" value="Carnitinyl-CoA dehydratase"/>
    <property type="match status" value="1"/>
</dbReference>
<evidence type="ECO:0000313" key="4">
    <source>
        <dbReference type="EMBL" id="SPF76121.1"/>
    </source>
</evidence>
<evidence type="ECO:0000256" key="3">
    <source>
        <dbReference type="RuleBase" id="RU003707"/>
    </source>
</evidence>